<dbReference type="Pfam" id="PF05359">
    <property type="entry name" value="DUF748"/>
    <property type="match status" value="1"/>
</dbReference>
<dbReference type="GO" id="GO:0005886">
    <property type="term" value="C:plasma membrane"/>
    <property type="evidence" value="ECO:0007669"/>
    <property type="project" value="InterPro"/>
</dbReference>
<keyword evidence="8" id="KW-1185">Reference proteome</keyword>
<dbReference type="InterPro" id="IPR008023">
    <property type="entry name" value="DUF748"/>
</dbReference>
<evidence type="ECO:0000259" key="6">
    <source>
        <dbReference type="Pfam" id="PF04357"/>
    </source>
</evidence>
<organism evidence="7 8">
    <name type="scientific">Paenimyroides ummariense</name>
    <dbReference type="NCBI Taxonomy" id="913024"/>
    <lineage>
        <taxon>Bacteria</taxon>
        <taxon>Pseudomonadati</taxon>
        <taxon>Bacteroidota</taxon>
        <taxon>Flavobacteriia</taxon>
        <taxon>Flavobacteriales</taxon>
        <taxon>Flavobacteriaceae</taxon>
        <taxon>Paenimyroides</taxon>
    </lineage>
</organism>
<evidence type="ECO:0000256" key="5">
    <source>
        <dbReference type="SAM" id="Phobius"/>
    </source>
</evidence>
<evidence type="ECO:0000256" key="3">
    <source>
        <dbReference type="ARBA" id="ARBA00022989"/>
    </source>
</evidence>
<dbReference type="EMBL" id="FOVI01000007">
    <property type="protein sequence ID" value="SFN58269.1"/>
    <property type="molecule type" value="Genomic_DNA"/>
</dbReference>
<reference evidence="8" key="1">
    <citation type="submission" date="2016-10" db="EMBL/GenBank/DDBJ databases">
        <authorList>
            <person name="Varghese N."/>
            <person name="Submissions S."/>
        </authorList>
    </citation>
    <scope>NUCLEOTIDE SEQUENCE [LARGE SCALE GENOMIC DNA]</scope>
    <source>
        <strain evidence="8">DS-12</strain>
    </source>
</reference>
<dbReference type="GO" id="GO:0009306">
    <property type="term" value="P:protein secretion"/>
    <property type="evidence" value="ECO:0007669"/>
    <property type="project" value="InterPro"/>
</dbReference>
<accession>A0A1I5A7Y7</accession>
<feature type="transmembrane region" description="Helical" evidence="5">
    <location>
        <begin position="12"/>
        <end position="30"/>
    </location>
</feature>
<feature type="domain" description="Translocation and assembly module TamB C-terminal" evidence="6">
    <location>
        <begin position="1185"/>
        <end position="1627"/>
    </location>
</feature>
<proteinExistence type="predicted"/>
<protein>
    <recommendedName>
        <fullName evidence="6">Translocation and assembly module TamB C-terminal domain-containing protein</fullName>
    </recommendedName>
</protein>
<evidence type="ECO:0000313" key="7">
    <source>
        <dbReference type="EMBL" id="SFN58269.1"/>
    </source>
</evidence>
<name>A0A1I5A7Y7_9FLAO</name>
<dbReference type="PANTHER" id="PTHR30441:SF8">
    <property type="entry name" value="DUF748 DOMAIN-CONTAINING PROTEIN"/>
    <property type="match status" value="1"/>
</dbReference>
<sequence length="1677" mass="185805">MKKKIWKVVKYILITIASLLVIILAAIYSLQFPAVQNFVKDKLVTYLENKIKTKVALDRIYVHFPNKIEIENLFLQGQDVDTLLYVHHLNIGLNLPKLLDNTAQFTSVELDGLNANVIKRADSTFNFDYIIDAFATKDEEKDDSKPFVIDLDKIHLQSLNVSYQDVNSKNDIALKLTNLKTIVKTFDLETNDYAVDYIDANGLKLTFNQGLLQEVAENVEETVDSLSQTDPLKIGINRLNLQDFDVLYDDENSETRAKIVFKELSSKIGKLDLPNSDFNIKSLKFKDAFVDVLLTPDSKASQAVNAETAKDSVVPASDPLKLLLQSADLDNVNIVYNNGKGENTTKSFNANHLNLQKLNGKLSNVQLVGTNVSGEVKDVALIENSGFVLEELSTKFKYAETETFLDDLTLKTPQTFLQRSLKLQYKSVDDLSNNLGNVAIEANLPQNKIGFKDILWLAPNLKNTVPFNKYPNAVLKLSANVKGIVNDLLVQEFKLSGLGNLNVNAVGTIKNALDTDNLWMNLKINDLTANKQLITALAPKNSIPNTIEIPQNLLLSGRLKGSLNDIYADMGIQTSFGNAKVTGTFNQKVKNAERYDLNASLAAFNVGKLLKNKELGVVTANAKVKGTGFNFENNNSEVDAFVTQADFKGYSYRGIALKGALNNGNYNVTLNSDDENAKLNIVASGVYNADAPTVKTEGTVYKVDLNKLGFYAIPMALAGRLNADFSSLNPDALNGELLLQDFVLSDGEEIYPISEISMKAVSNDTINSIDLTSQIVDASITGKYKLTEISTSLLNTVNQYYQFQKQSAQPVAITPSQYFDFRGKIKNDDLIRKFVPELKSFQTINLYGAYNADTRKITLYGSLPQLEYGAYKLNDIKLSAGNDEESLNYALTLNQLDSEQFRLANIVLDGFVKNDVIDYNLLVKNEADEVQYKIAGNVATANDLIDLSLKQDGLVLNYDTWTVSADNKLTVHPTGIVAQNLQLSNSGSSILVDSETDEPTSPLNIKFQDFEIESLTEIVRKDSLLAQGTINGEAQIRDLTNDLRLTADLNVKDLKVFGNAIGTIDAQVANESASLYNADVKLSGFDNNMTLKGSYDTAAGSFNADVNIQALQMTSIQGFSMNQLRDAKGFISGNLKVSGTTKDPNIIGVLKFNDAGFGVTQLNSTFQNMNDEIAFTQRGIEFNSFKINDTDGNALTINGAVLTKTYQDFNFGLNITARDFKVVNSTKTNNQILYGVMAINANIGVKGDLNLPKIDGTITVTDKTDFTFVLPQSSPALQEREGIIEFVDQDQLALEDTLEDPQDELDETLKGLDVNLNIELNKDAKLSIIIDKTNGDFIKLQGEAQLTGGIDPSGKTTLVGRYEVNEGAYEMSVSLLKRRFEIQEGSSIVWTGEPTKANVDITAVYKTKAAPLDLVQQQLQASEQANLFKQRIPFNTYLKMSGELLKPILTFDIEIDGNNPGVSTDVTTLVESKLDQLRTEQSEMNKQVFALLLLNRFIGENPFQSSTGMSAETVARQSVSRMLSEQLNNLAADLVEGVELNFDLESSDDYTTGTRENRTDLNVNVSKTLLNDRLKVSVGSNFGLEGTERQNEEMTNIAGDLQIEYLLSKDGRYMLKAYRKNEYQVALQGQIIETGVGFVITLDYNEFRDLLRRRKRNREFRRTQRAIQNEQTTTTTK</sequence>
<evidence type="ECO:0000256" key="2">
    <source>
        <dbReference type="ARBA" id="ARBA00022692"/>
    </source>
</evidence>
<keyword evidence="3 5" id="KW-1133">Transmembrane helix</keyword>
<dbReference type="RefSeq" id="WP_245758468.1">
    <property type="nucleotide sequence ID" value="NZ_FOVI01000007.1"/>
</dbReference>
<dbReference type="InterPro" id="IPR052894">
    <property type="entry name" value="AsmA-related"/>
</dbReference>
<dbReference type="Proteomes" id="UP000199036">
    <property type="component" value="Unassembled WGS sequence"/>
</dbReference>
<evidence type="ECO:0000313" key="8">
    <source>
        <dbReference type="Proteomes" id="UP000199036"/>
    </source>
</evidence>
<dbReference type="Pfam" id="PF04357">
    <property type="entry name" value="TamB"/>
    <property type="match status" value="1"/>
</dbReference>
<dbReference type="InterPro" id="IPR007452">
    <property type="entry name" value="TamB_C"/>
</dbReference>
<dbReference type="GO" id="GO:0090313">
    <property type="term" value="P:regulation of protein targeting to membrane"/>
    <property type="evidence" value="ECO:0007669"/>
    <property type="project" value="TreeGrafter"/>
</dbReference>
<keyword evidence="2 5" id="KW-0812">Transmembrane</keyword>
<keyword evidence="4 5" id="KW-0472">Membrane</keyword>
<comment type="subcellular location">
    <subcellularLocation>
        <location evidence="1">Membrane</location>
        <topology evidence="1">Single-pass membrane protein</topology>
    </subcellularLocation>
</comment>
<evidence type="ECO:0000256" key="4">
    <source>
        <dbReference type="ARBA" id="ARBA00023136"/>
    </source>
</evidence>
<dbReference type="STRING" id="913024.SAMN05421741_107131"/>
<gene>
    <name evidence="7" type="ORF">SAMN05421741_107131</name>
</gene>
<dbReference type="PANTHER" id="PTHR30441">
    <property type="entry name" value="DUF748 DOMAIN-CONTAINING PROTEIN"/>
    <property type="match status" value="1"/>
</dbReference>
<evidence type="ECO:0000256" key="1">
    <source>
        <dbReference type="ARBA" id="ARBA00004167"/>
    </source>
</evidence>